<evidence type="ECO:0000256" key="6">
    <source>
        <dbReference type="SAM" id="MobiDB-lite"/>
    </source>
</evidence>
<dbReference type="GO" id="GO:0005886">
    <property type="term" value="C:plasma membrane"/>
    <property type="evidence" value="ECO:0007669"/>
    <property type="project" value="UniProtKB-SubCell"/>
</dbReference>
<evidence type="ECO:0000256" key="1">
    <source>
        <dbReference type="ARBA" id="ARBA00004651"/>
    </source>
</evidence>
<keyword evidence="4 7" id="KW-1133">Transmembrane helix</keyword>
<dbReference type="AlphaFoldDB" id="A0A6G9Y8I2"/>
<evidence type="ECO:0000256" key="7">
    <source>
        <dbReference type="SAM" id="Phobius"/>
    </source>
</evidence>
<gene>
    <name evidence="9" type="ORF">F5544_07760</name>
</gene>
<sequence>MPRAGLVAVAAVRIVQRHRPEPGVRPAVAAVRRVRGIRLLPVRAVGVRGRAGRRAARTAADKTRETRCAARDSGGPTARTPEGRARRGSRTRRIQQVSGRATRQGYGRAGPRRGPARRPSREERRLTASEHQTATASTKTAAAQPNTAKIASALLRYRVLAWTTGLWLLLLTGEMIAKYGFGVHTPNWIAVVHGWVYFVYLLTAADLSVKVRWPIMRTVGTLIAGTIPLLSFFVEHWNAAKVKRDFNL</sequence>
<evidence type="ECO:0000259" key="8">
    <source>
        <dbReference type="Pfam" id="PF12823"/>
    </source>
</evidence>
<feature type="domain" description="DUF3817" evidence="8">
    <location>
        <begin position="155"/>
        <end position="238"/>
    </location>
</feature>
<evidence type="ECO:0000313" key="9">
    <source>
        <dbReference type="EMBL" id="QIS09454.1"/>
    </source>
</evidence>
<feature type="transmembrane region" description="Helical" evidence="7">
    <location>
        <begin position="189"/>
        <end position="209"/>
    </location>
</feature>
<feature type="transmembrane region" description="Helical" evidence="7">
    <location>
        <begin position="159"/>
        <end position="177"/>
    </location>
</feature>
<feature type="transmembrane region" description="Helical" evidence="7">
    <location>
        <begin position="215"/>
        <end position="234"/>
    </location>
</feature>
<keyword evidence="2" id="KW-1003">Cell membrane</keyword>
<feature type="compositionally biased region" description="Basic and acidic residues" evidence="6">
    <location>
        <begin position="119"/>
        <end position="128"/>
    </location>
</feature>
<organism evidence="9 10">
    <name type="scientific">Nocardia arthritidis</name>
    <dbReference type="NCBI Taxonomy" id="228602"/>
    <lineage>
        <taxon>Bacteria</taxon>
        <taxon>Bacillati</taxon>
        <taxon>Actinomycetota</taxon>
        <taxon>Actinomycetes</taxon>
        <taxon>Mycobacteriales</taxon>
        <taxon>Nocardiaceae</taxon>
        <taxon>Nocardia</taxon>
    </lineage>
</organism>
<feature type="compositionally biased region" description="Basic and acidic residues" evidence="6">
    <location>
        <begin position="59"/>
        <end position="70"/>
    </location>
</feature>
<name>A0A6G9Y8I2_9NOCA</name>
<comment type="subcellular location">
    <subcellularLocation>
        <location evidence="1">Cell membrane</location>
        <topology evidence="1">Multi-pass membrane protein</topology>
    </subcellularLocation>
</comment>
<dbReference type="EMBL" id="CP046172">
    <property type="protein sequence ID" value="QIS09454.1"/>
    <property type="molecule type" value="Genomic_DNA"/>
</dbReference>
<evidence type="ECO:0000256" key="3">
    <source>
        <dbReference type="ARBA" id="ARBA00022692"/>
    </source>
</evidence>
<dbReference type="KEGG" id="nah:F5544_07760"/>
<reference evidence="9 10" key="1">
    <citation type="journal article" date="2019" name="ACS Chem. Biol.">
        <title>Identification and Mobilization of a Cryptic Antibiotic Biosynthesis Gene Locus from a Human-Pathogenic Nocardia Isolate.</title>
        <authorList>
            <person name="Herisse M."/>
            <person name="Ishida K."/>
            <person name="Porter J.L."/>
            <person name="Howden B."/>
            <person name="Hertweck C."/>
            <person name="Stinear T.P."/>
            <person name="Pidot S.J."/>
        </authorList>
    </citation>
    <scope>NUCLEOTIDE SEQUENCE [LARGE SCALE GENOMIC DNA]</scope>
    <source>
        <strain evidence="9 10">AUSMDU00012717</strain>
    </source>
</reference>
<dbReference type="NCBIfam" id="TIGR03954">
    <property type="entry name" value="integ_memb_HG"/>
    <property type="match status" value="1"/>
</dbReference>
<evidence type="ECO:0000256" key="4">
    <source>
        <dbReference type="ARBA" id="ARBA00022989"/>
    </source>
</evidence>
<keyword evidence="3 7" id="KW-0812">Transmembrane</keyword>
<dbReference type="Proteomes" id="UP000503540">
    <property type="component" value="Chromosome"/>
</dbReference>
<dbReference type="PANTHER" id="PTHR40077">
    <property type="entry name" value="MEMBRANE PROTEIN-RELATED"/>
    <property type="match status" value="1"/>
</dbReference>
<evidence type="ECO:0000313" key="10">
    <source>
        <dbReference type="Proteomes" id="UP000503540"/>
    </source>
</evidence>
<dbReference type="InterPro" id="IPR023845">
    <property type="entry name" value="DUF3817_TM"/>
</dbReference>
<protein>
    <submittedName>
        <fullName evidence="9">DUF3817 domain-containing protein</fullName>
    </submittedName>
</protein>
<dbReference type="Pfam" id="PF12823">
    <property type="entry name" value="DUF3817"/>
    <property type="match status" value="1"/>
</dbReference>
<keyword evidence="5 7" id="KW-0472">Membrane</keyword>
<feature type="compositionally biased region" description="Low complexity" evidence="6">
    <location>
        <begin position="133"/>
        <end position="143"/>
    </location>
</feature>
<accession>A0A6G9Y8I2</accession>
<dbReference type="PANTHER" id="PTHR40077:SF2">
    <property type="entry name" value="MEMBRANE PROTEIN"/>
    <property type="match status" value="1"/>
</dbReference>
<evidence type="ECO:0000256" key="2">
    <source>
        <dbReference type="ARBA" id="ARBA00022475"/>
    </source>
</evidence>
<feature type="region of interest" description="Disordered" evidence="6">
    <location>
        <begin position="49"/>
        <end position="143"/>
    </location>
</feature>
<proteinExistence type="predicted"/>
<evidence type="ECO:0000256" key="5">
    <source>
        <dbReference type="ARBA" id="ARBA00023136"/>
    </source>
</evidence>
<keyword evidence="10" id="KW-1185">Reference proteome</keyword>